<dbReference type="InterPro" id="IPR041465">
    <property type="entry name" value="SfsA_N"/>
</dbReference>
<evidence type="ECO:0000259" key="2">
    <source>
        <dbReference type="Pfam" id="PF17746"/>
    </source>
</evidence>
<dbReference type="Gene3D" id="3.40.1350.60">
    <property type="match status" value="1"/>
</dbReference>
<evidence type="ECO:0000259" key="1">
    <source>
        <dbReference type="Pfam" id="PF03749"/>
    </source>
</evidence>
<evidence type="ECO:0000313" key="4">
    <source>
        <dbReference type="Proteomes" id="UP000671879"/>
    </source>
</evidence>
<dbReference type="EMBL" id="CP072943">
    <property type="protein sequence ID" value="QTX32730.1"/>
    <property type="molecule type" value="Genomic_DNA"/>
</dbReference>
<organism evidence="3 4">
    <name type="scientific">Aminithiophilus ramosus</name>
    <dbReference type="NCBI Taxonomy" id="3029084"/>
    <lineage>
        <taxon>Bacteria</taxon>
        <taxon>Thermotogati</taxon>
        <taxon>Synergistota</taxon>
        <taxon>Synergistia</taxon>
        <taxon>Synergistales</taxon>
        <taxon>Aminithiophilaceae</taxon>
        <taxon>Aminithiophilus</taxon>
    </lineage>
</organism>
<dbReference type="InterPro" id="IPR040452">
    <property type="entry name" value="SfsA_C"/>
</dbReference>
<dbReference type="KEGG" id="aram:KAR29_01995"/>
<gene>
    <name evidence="3" type="primary">sfsA</name>
    <name evidence="3" type="ORF">KAR29_01995</name>
</gene>
<dbReference type="Pfam" id="PF17746">
    <property type="entry name" value="SfsA_N"/>
    <property type="match status" value="1"/>
</dbReference>
<dbReference type="GO" id="GO:0003677">
    <property type="term" value="F:DNA binding"/>
    <property type="evidence" value="ECO:0007669"/>
    <property type="project" value="InterPro"/>
</dbReference>
<keyword evidence="4" id="KW-1185">Reference proteome</keyword>
<sequence>MTVSAPLYRPRGPLREGLFIARPNRFVVDVDMEGQSVRAYLPNPGRLDELLHPGAPLRLVAAPGGATEWTVVAAERFGRPVLVHTHWNNDVAQALVEKGLVPGLEEAQILRREVTEGSSRFDFLLDTASGPLVMEVKSCTLFTESAALFPDAVTERGSRHLRHLARLAEEGRRSALLFVVHSDRPRLFSPEYHRDLLFARTLLEVRDRVEIMALAVSWQEDLSLSRDVRPLPIPWERIEAEARDGGNYLLLLRADGPFFLSDGSGTLPFDRGFYLYVGSAEREMTARMESHRRRRKTLRSPVDGLREKTAFVAAMALRGSGRFDDALVAMLEALGGRPCPLFGDGPLFGFDGDPRDGAFAERFLALSTERLLGD</sequence>
<dbReference type="Pfam" id="PF03749">
    <property type="entry name" value="SfsA"/>
    <property type="match status" value="1"/>
</dbReference>
<feature type="domain" description="SfsA N-terminal OB" evidence="2">
    <location>
        <begin position="20"/>
        <end position="83"/>
    </location>
</feature>
<dbReference type="PANTHER" id="PTHR30545">
    <property type="entry name" value="SUGAR FERMENTATION STIMULATION PROTEIN A"/>
    <property type="match status" value="1"/>
</dbReference>
<dbReference type="RefSeq" id="WP_274373983.1">
    <property type="nucleotide sequence ID" value="NZ_CP072943.1"/>
</dbReference>
<dbReference type="AlphaFoldDB" id="A0A9Q7A8U4"/>
<dbReference type="Proteomes" id="UP000671879">
    <property type="component" value="Chromosome"/>
</dbReference>
<dbReference type="Gene3D" id="2.40.50.580">
    <property type="match status" value="1"/>
</dbReference>
<dbReference type="NCBIfam" id="TIGR00230">
    <property type="entry name" value="sfsA"/>
    <property type="match status" value="1"/>
</dbReference>
<feature type="domain" description="Sugar fermentation stimulation protein C-terminal" evidence="1">
    <location>
        <begin position="88"/>
        <end position="220"/>
    </location>
</feature>
<dbReference type="InterPro" id="IPR005224">
    <property type="entry name" value="SfsA"/>
</dbReference>
<dbReference type="CDD" id="cd22359">
    <property type="entry name" value="SfsA-like_bacterial"/>
    <property type="match status" value="1"/>
</dbReference>
<accession>A0A9Q7A8U4</accession>
<protein>
    <submittedName>
        <fullName evidence="3">DNA/RNA nuclease SfsA</fullName>
    </submittedName>
</protein>
<dbReference type="PANTHER" id="PTHR30545:SF2">
    <property type="entry name" value="SUGAR FERMENTATION STIMULATION PROTEIN A"/>
    <property type="match status" value="1"/>
</dbReference>
<name>A0A9Q7A8U4_9BACT</name>
<evidence type="ECO:0000313" key="3">
    <source>
        <dbReference type="EMBL" id="QTX32730.1"/>
    </source>
</evidence>
<reference evidence="4" key="1">
    <citation type="submission" date="2021-04" db="EMBL/GenBank/DDBJ databases">
        <title>A novel Synergistetes isolate from a pyrite-forming mixed culture.</title>
        <authorList>
            <person name="Bunk B."/>
            <person name="Sproer C."/>
            <person name="Spring S."/>
            <person name="Pester M."/>
        </authorList>
    </citation>
    <scope>NUCLEOTIDE SEQUENCE [LARGE SCALE GENOMIC DNA]</scope>
    <source>
        <strain evidence="4">J.5.4.2-T.3.5.2</strain>
    </source>
</reference>
<proteinExistence type="predicted"/>